<protein>
    <submittedName>
        <fullName evidence="1">Uncharacterized protein</fullName>
    </submittedName>
</protein>
<dbReference type="EMBL" id="AUZZ01006935">
    <property type="protein sequence ID" value="EQD44428.1"/>
    <property type="molecule type" value="Genomic_DNA"/>
</dbReference>
<sequence>WELLQMEITALNPEYFSVYPVECQDGQQRIVQGLALSEFARSRIALTNRELREERDGVLDLLPSQSRG</sequence>
<comment type="caution">
    <text evidence="1">The sequence shown here is derived from an EMBL/GenBank/DDBJ whole genome shotgun (WGS) entry which is preliminary data.</text>
</comment>
<dbReference type="InterPro" id="IPR015955">
    <property type="entry name" value="Lactate_DH/Glyco_Ohase_4_C"/>
</dbReference>
<name>T0ZIB2_9ZZZZ</name>
<evidence type="ECO:0000313" key="1">
    <source>
        <dbReference type="EMBL" id="EQD44428.1"/>
    </source>
</evidence>
<organism evidence="1">
    <name type="scientific">mine drainage metagenome</name>
    <dbReference type="NCBI Taxonomy" id="410659"/>
    <lineage>
        <taxon>unclassified sequences</taxon>
        <taxon>metagenomes</taxon>
        <taxon>ecological metagenomes</taxon>
    </lineage>
</organism>
<reference evidence="1" key="1">
    <citation type="submission" date="2013-08" db="EMBL/GenBank/DDBJ databases">
        <authorList>
            <person name="Mendez C."/>
            <person name="Richter M."/>
            <person name="Ferrer M."/>
            <person name="Sanchez J."/>
        </authorList>
    </citation>
    <scope>NUCLEOTIDE SEQUENCE</scope>
</reference>
<gene>
    <name evidence="1" type="ORF">B2A_09601</name>
</gene>
<dbReference type="GO" id="GO:0016616">
    <property type="term" value="F:oxidoreductase activity, acting on the CH-OH group of donors, NAD or NADP as acceptor"/>
    <property type="evidence" value="ECO:0007669"/>
    <property type="project" value="InterPro"/>
</dbReference>
<reference evidence="1" key="2">
    <citation type="journal article" date="2014" name="ISME J.">
        <title>Microbial stratification in low pH oxic and suboxic macroscopic growths along an acid mine drainage.</title>
        <authorList>
            <person name="Mendez-Garcia C."/>
            <person name="Mesa V."/>
            <person name="Sprenger R.R."/>
            <person name="Richter M."/>
            <person name="Diez M.S."/>
            <person name="Solano J."/>
            <person name="Bargiela R."/>
            <person name="Golyshina O.V."/>
            <person name="Manteca A."/>
            <person name="Ramos J.L."/>
            <person name="Gallego J.R."/>
            <person name="Llorente I."/>
            <person name="Martins Dos Santos V.A."/>
            <person name="Jensen O.N."/>
            <person name="Pelaez A.I."/>
            <person name="Sanchez J."/>
            <person name="Ferrer M."/>
        </authorList>
    </citation>
    <scope>NUCLEOTIDE SEQUENCE</scope>
</reference>
<feature type="non-terminal residue" evidence="1">
    <location>
        <position position="1"/>
    </location>
</feature>
<accession>T0ZIB2</accession>
<dbReference type="SUPFAM" id="SSF56327">
    <property type="entry name" value="LDH C-terminal domain-like"/>
    <property type="match status" value="1"/>
</dbReference>
<dbReference type="Gene3D" id="3.90.110.10">
    <property type="entry name" value="Lactate dehydrogenase/glycoside hydrolase, family 4, C-terminal"/>
    <property type="match status" value="1"/>
</dbReference>
<dbReference type="AlphaFoldDB" id="T0ZIB2"/>
<proteinExistence type="predicted"/>